<keyword evidence="3" id="KW-0804">Transcription</keyword>
<dbReference type="PROSITE" id="PS00894">
    <property type="entry name" value="HTH_DEOR_1"/>
    <property type="match status" value="1"/>
</dbReference>
<dbReference type="PANTHER" id="PTHR30363">
    <property type="entry name" value="HTH-TYPE TRANSCRIPTIONAL REGULATOR SRLR-RELATED"/>
    <property type="match status" value="1"/>
</dbReference>
<evidence type="ECO:0000259" key="4">
    <source>
        <dbReference type="PROSITE" id="PS51000"/>
    </source>
</evidence>
<dbReference type="EMBL" id="CP123498">
    <property type="protein sequence ID" value="WGL94427.1"/>
    <property type="molecule type" value="Genomic_DNA"/>
</dbReference>
<dbReference type="InterPro" id="IPR018356">
    <property type="entry name" value="Tscrpt_reg_HTH_DeoR_CS"/>
</dbReference>
<dbReference type="Pfam" id="PF08220">
    <property type="entry name" value="HTH_DeoR"/>
    <property type="match status" value="1"/>
</dbReference>
<protein>
    <submittedName>
        <fullName evidence="5">Transcriptional repressor AgaR</fullName>
    </submittedName>
</protein>
<dbReference type="PANTHER" id="PTHR30363:SF44">
    <property type="entry name" value="AGA OPERON TRANSCRIPTIONAL REPRESSOR-RELATED"/>
    <property type="match status" value="1"/>
</dbReference>
<sequence>MSTDTIKRRETIIDMLYHDGSVKVTTLSQRFNVSLVTIRNDLRYLEKKGCALRSYGGAMANNKFAFDRPFQIKGQIDRALKILIAAKAAEFVQDGDSLIIDSGSTTAEMVPFLRNHHALVVMTNALNIAYQLANFEQIDVIVLGGNTRKNSYSIYGSVAEQQLAQYRFNTLFLGVDGFDLEAGITTPHPGEAHLNRIMCDVAQQIIAVTDGSKFGRKSFCLICETKQIHHLITDSRIPKQYREKLAELGVNVIIVDE</sequence>
<dbReference type="Proteomes" id="UP001177597">
    <property type="component" value="Chromosome"/>
</dbReference>
<dbReference type="InterPro" id="IPR036390">
    <property type="entry name" value="WH_DNA-bd_sf"/>
</dbReference>
<keyword evidence="2" id="KW-0238">DNA-binding</keyword>
<accession>A0AA95K700</accession>
<dbReference type="NCBIfam" id="NF040755">
    <property type="entry name" value="AgaR"/>
    <property type="match status" value="1"/>
</dbReference>
<dbReference type="PROSITE" id="PS51000">
    <property type="entry name" value="HTH_DEOR_2"/>
    <property type="match status" value="1"/>
</dbReference>
<keyword evidence="1" id="KW-0805">Transcription regulation</keyword>
<dbReference type="InterPro" id="IPR001034">
    <property type="entry name" value="DeoR_HTH"/>
</dbReference>
<name>A0AA95K700_9GAMM</name>
<dbReference type="Pfam" id="PF00455">
    <property type="entry name" value="DeoRC"/>
    <property type="match status" value="1"/>
</dbReference>
<feature type="domain" description="HTH deoR-type" evidence="4">
    <location>
        <begin position="5"/>
        <end position="60"/>
    </location>
</feature>
<proteinExistence type="predicted"/>
<dbReference type="GO" id="GO:0003677">
    <property type="term" value="F:DNA binding"/>
    <property type="evidence" value="ECO:0007669"/>
    <property type="project" value="UniProtKB-KW"/>
</dbReference>
<evidence type="ECO:0000313" key="5">
    <source>
        <dbReference type="EMBL" id="WGL94427.1"/>
    </source>
</evidence>
<dbReference type="RefSeq" id="WP_280628727.1">
    <property type="nucleotide sequence ID" value="NZ_CP123498.1"/>
</dbReference>
<dbReference type="SMART" id="SM01134">
    <property type="entry name" value="DeoRC"/>
    <property type="match status" value="1"/>
</dbReference>
<evidence type="ECO:0000256" key="1">
    <source>
        <dbReference type="ARBA" id="ARBA00023015"/>
    </source>
</evidence>
<dbReference type="GO" id="GO:0003700">
    <property type="term" value="F:DNA-binding transcription factor activity"/>
    <property type="evidence" value="ECO:0007669"/>
    <property type="project" value="InterPro"/>
</dbReference>
<dbReference type="Gene3D" id="1.10.10.10">
    <property type="entry name" value="Winged helix-like DNA-binding domain superfamily/Winged helix DNA-binding domain"/>
    <property type="match status" value="1"/>
</dbReference>
<dbReference type="InterPro" id="IPR036388">
    <property type="entry name" value="WH-like_DNA-bd_sf"/>
</dbReference>
<dbReference type="SUPFAM" id="SSF100950">
    <property type="entry name" value="NagB/RpiA/CoA transferase-like"/>
    <property type="match status" value="1"/>
</dbReference>
<organism evidence="5 6">
    <name type="scientific">Arsenophonus nasoniae</name>
    <name type="common">son-killer infecting Nasonia vitripennis</name>
    <dbReference type="NCBI Taxonomy" id="638"/>
    <lineage>
        <taxon>Bacteria</taxon>
        <taxon>Pseudomonadati</taxon>
        <taxon>Pseudomonadota</taxon>
        <taxon>Gammaproteobacteria</taxon>
        <taxon>Enterobacterales</taxon>
        <taxon>Morganellaceae</taxon>
        <taxon>Arsenophonus</taxon>
    </lineage>
</organism>
<gene>
    <name evidence="5" type="primary">agaR</name>
    <name evidence="5" type="ORF">QE207_11935</name>
</gene>
<dbReference type="InterPro" id="IPR014036">
    <property type="entry name" value="DeoR-like_C"/>
</dbReference>
<evidence type="ECO:0000256" key="2">
    <source>
        <dbReference type="ARBA" id="ARBA00023125"/>
    </source>
</evidence>
<evidence type="ECO:0000313" key="6">
    <source>
        <dbReference type="Proteomes" id="UP001177597"/>
    </source>
</evidence>
<dbReference type="SUPFAM" id="SSF46785">
    <property type="entry name" value="Winged helix' DNA-binding domain"/>
    <property type="match status" value="1"/>
</dbReference>
<dbReference type="AlphaFoldDB" id="A0AA95K700"/>
<dbReference type="InterPro" id="IPR047779">
    <property type="entry name" value="AgaR-like"/>
</dbReference>
<dbReference type="SMART" id="SM00420">
    <property type="entry name" value="HTH_DEOR"/>
    <property type="match status" value="1"/>
</dbReference>
<dbReference type="InterPro" id="IPR037171">
    <property type="entry name" value="NagB/RpiA_transferase-like"/>
</dbReference>
<reference evidence="5" key="1">
    <citation type="submission" date="2023-04" db="EMBL/GenBank/DDBJ databases">
        <title>Genome dynamics across the evolutionary transition to endosymbiosis.</title>
        <authorList>
            <person name="Siozios S."/>
            <person name="Nadal-Jimenez P."/>
            <person name="Azagi T."/>
            <person name="Sprong H."/>
            <person name="Frost C.L."/>
            <person name="Parratt S.R."/>
            <person name="Taylor G."/>
            <person name="Brettell L."/>
            <person name="Lew K.C."/>
            <person name="Croft L."/>
            <person name="King K.C."/>
            <person name="Brockhurst M.A."/>
            <person name="Hypsa V."/>
            <person name="Novakova E."/>
            <person name="Darby A.C."/>
            <person name="Hurst G.D.D."/>
        </authorList>
    </citation>
    <scope>NUCLEOTIDE SEQUENCE</scope>
    <source>
        <strain evidence="5">AIh</strain>
    </source>
</reference>
<evidence type="ECO:0000256" key="3">
    <source>
        <dbReference type="ARBA" id="ARBA00023163"/>
    </source>
</evidence>
<dbReference type="Gene3D" id="3.40.50.1360">
    <property type="match status" value="1"/>
</dbReference>
<dbReference type="InterPro" id="IPR050313">
    <property type="entry name" value="Carb_Metab_HTH_regulators"/>
</dbReference>